<keyword evidence="5" id="KW-0472">Membrane</keyword>
<dbReference type="Pfam" id="PF07244">
    <property type="entry name" value="POTRA"/>
    <property type="match status" value="1"/>
</dbReference>
<dbReference type="KEGG" id="vta:A0276"/>
<dbReference type="GO" id="GO:0019867">
    <property type="term" value="C:outer membrane"/>
    <property type="evidence" value="ECO:0007669"/>
    <property type="project" value="InterPro"/>
</dbReference>
<evidence type="ECO:0000256" key="4">
    <source>
        <dbReference type="ARBA" id="ARBA00023098"/>
    </source>
</evidence>
<evidence type="ECO:0000256" key="1">
    <source>
        <dbReference type="ARBA" id="ARBA00004370"/>
    </source>
</evidence>
<dbReference type="PANTHER" id="PTHR14226:SF29">
    <property type="entry name" value="NEUROPATHY TARGET ESTERASE SWS"/>
    <property type="match status" value="1"/>
</dbReference>
<evidence type="ECO:0000259" key="8">
    <source>
        <dbReference type="PROSITE" id="PS51779"/>
    </source>
</evidence>
<dbReference type="PROSITE" id="PS51779">
    <property type="entry name" value="POTRA"/>
    <property type="match status" value="1"/>
</dbReference>
<protein>
    <submittedName>
        <fullName evidence="9">Putative outer membrane lysophospholipase patatin-like</fullName>
    </submittedName>
</protein>
<dbReference type="PROSITE" id="PS51635">
    <property type="entry name" value="PNPLA"/>
    <property type="match status" value="1"/>
</dbReference>
<evidence type="ECO:0000259" key="7">
    <source>
        <dbReference type="PROSITE" id="PS51635"/>
    </source>
</evidence>
<keyword evidence="10" id="KW-1185">Reference proteome</keyword>
<evidence type="ECO:0000313" key="9">
    <source>
        <dbReference type="EMBL" id="SON48255.1"/>
    </source>
</evidence>
<reference evidence="9 10" key="1">
    <citation type="submission" date="2017-10" db="EMBL/GenBank/DDBJ databases">
        <authorList>
            <person name="Banno H."/>
            <person name="Chua N.-H."/>
        </authorList>
    </citation>
    <scope>NUCLEOTIDE SEQUENCE [LARGE SCALE GENOMIC DNA]</scope>
    <source>
        <strain evidence="9">Vibrio tapetis CECT4600</strain>
    </source>
</reference>
<feature type="short sequence motif" description="DGA/G" evidence="6">
    <location>
        <begin position="231"/>
        <end position="233"/>
    </location>
</feature>
<dbReference type="Gene3D" id="3.10.20.310">
    <property type="entry name" value="membrane protein fhac"/>
    <property type="match status" value="1"/>
</dbReference>
<evidence type="ECO:0000256" key="2">
    <source>
        <dbReference type="ARBA" id="ARBA00022801"/>
    </source>
</evidence>
<dbReference type="AlphaFoldDB" id="A0A2N8Z8L6"/>
<feature type="short sequence motif" description="GXSXG" evidence="6">
    <location>
        <begin position="83"/>
        <end position="87"/>
    </location>
</feature>
<feature type="domain" description="PNPLA" evidence="7">
    <location>
        <begin position="52"/>
        <end position="244"/>
    </location>
</feature>
<dbReference type="PANTHER" id="PTHR14226">
    <property type="entry name" value="NEUROPATHY TARGET ESTERASE/SWISS CHEESE D.MELANOGASTER"/>
    <property type="match status" value="1"/>
</dbReference>
<dbReference type="InterPro" id="IPR034746">
    <property type="entry name" value="POTRA"/>
</dbReference>
<dbReference type="Pfam" id="PF01734">
    <property type="entry name" value="Patatin"/>
    <property type="match status" value="1"/>
</dbReference>
<keyword evidence="2 6" id="KW-0378">Hydrolase</keyword>
<dbReference type="Gene3D" id="3.40.1090.10">
    <property type="entry name" value="Cytosolic phospholipase A2 catalytic domain"/>
    <property type="match status" value="2"/>
</dbReference>
<dbReference type="EMBL" id="LT960611">
    <property type="protein sequence ID" value="SON48255.1"/>
    <property type="molecule type" value="Genomic_DNA"/>
</dbReference>
<dbReference type="SUPFAM" id="SSF52151">
    <property type="entry name" value="FabD/lysophospholipase-like"/>
    <property type="match status" value="1"/>
</dbReference>
<feature type="active site" description="Proton acceptor" evidence="6">
    <location>
        <position position="231"/>
    </location>
</feature>
<feature type="active site" description="Nucleophile" evidence="6">
    <location>
        <position position="85"/>
    </location>
</feature>
<evidence type="ECO:0000313" key="10">
    <source>
        <dbReference type="Proteomes" id="UP000235828"/>
    </source>
</evidence>
<keyword evidence="4 6" id="KW-0443">Lipid metabolism</keyword>
<dbReference type="InterPro" id="IPR010827">
    <property type="entry name" value="BamA/TamA_POTRA"/>
</dbReference>
<sequence length="780" mass="86761">MEFHIVKWIARIGVVMMGSLLSLSAFSEPIQTEKQVANNISSASQDRPTIALVLAGGGAKGAAHIGVLKALEELHIPIDIVTGTSMGAFVGGLYATGMSADEIESLIDTVDWNSGYRDRVARSDKSIRDKDMNDHYQINTDLGIRGFEFTAPKGVVQGQNMLGLLRESAGNLPPMSSFDDLAVRYRAVATDIVKLEPVVLEKGYLIDAMMASMSVPGALPPYKVGDRLLVDGGVTNNMPVELAREMGADLIIAVDISTDYKKEDELKSFLTVGDQLSNYMVRRSTEKQSDLLTDDDVLLTPLVGDMETTEFDRMIEAYEVGYVSAMQSKKQLEDFVVTSAQFQRYIDHKQQARVKLEYGDELVVDTIQINNGSRYRDSLIKSYLALETGERLSMEEIERRIDALYALDRFETISYRYEKDQDQTTLVIDVNEKEWGPNFIDFRFFLEDDFQTRSQYGFGVSTNFTALNSRGGEFLLNLEMGSDKLIEGEFFTPLIIDRDIFSSTIASYSNTVRNFPWSSANDGNGLAGSIDDSQNYIPMTYRQYKIESSLGANFSAMQELRAGVRYVNGNLQVTSLPYAGSGDFTRLGAFARYRYDSLDDLNFPTRGSYINLEYFNSQDTVNEGEVIDSSKDTVHEVVSKFVSANSYKRHSLVGQLEYEVVHSQSSSLPIEPRNLGGFLNLSGIPRNSLIGQNKLFSSMVYRYRWFDNDFGLFKSPLYLGASVEYGGVWSGEDVQLEDAPIYLAGSLFAGVASPVGPIVLAWGHAEHGYNSIYLIVGSSF</sequence>
<dbReference type="InterPro" id="IPR050301">
    <property type="entry name" value="NTE"/>
</dbReference>
<dbReference type="InterPro" id="IPR016035">
    <property type="entry name" value="Acyl_Trfase/lysoPLipase"/>
</dbReference>
<dbReference type="OrthoDB" id="5290098at2"/>
<evidence type="ECO:0000256" key="3">
    <source>
        <dbReference type="ARBA" id="ARBA00022963"/>
    </source>
</evidence>
<comment type="subcellular location">
    <subcellularLocation>
        <location evidence="1">Membrane</location>
    </subcellularLocation>
</comment>
<feature type="short sequence motif" description="GXGXXG" evidence="6">
    <location>
        <begin position="56"/>
        <end position="61"/>
    </location>
</feature>
<evidence type="ECO:0000256" key="6">
    <source>
        <dbReference type="PROSITE-ProRule" id="PRU01161"/>
    </source>
</evidence>
<evidence type="ECO:0000256" key="5">
    <source>
        <dbReference type="ARBA" id="ARBA00023136"/>
    </source>
</evidence>
<gene>
    <name evidence="9" type="ORF">VTAP4600_A0276</name>
</gene>
<dbReference type="GO" id="GO:0016787">
    <property type="term" value="F:hydrolase activity"/>
    <property type="evidence" value="ECO:0007669"/>
    <property type="project" value="UniProtKB-UniRule"/>
</dbReference>
<keyword evidence="3 6" id="KW-0442">Lipid degradation</keyword>
<dbReference type="GO" id="GO:0016042">
    <property type="term" value="P:lipid catabolic process"/>
    <property type="evidence" value="ECO:0007669"/>
    <property type="project" value="UniProtKB-UniRule"/>
</dbReference>
<feature type="domain" description="POTRA" evidence="8">
    <location>
        <begin position="362"/>
        <end position="433"/>
    </location>
</feature>
<dbReference type="InterPro" id="IPR002641">
    <property type="entry name" value="PNPLA_dom"/>
</dbReference>
<proteinExistence type="predicted"/>
<dbReference type="Gene3D" id="2.40.160.50">
    <property type="entry name" value="membrane protein fhac: a member of the omp85/tpsb transporter family"/>
    <property type="match status" value="1"/>
</dbReference>
<name>A0A2N8Z8L6_9VIBR</name>
<organism evidence="9 10">
    <name type="scientific">Vibrio tapetis subsp. tapetis</name>
    <dbReference type="NCBI Taxonomy" id="1671868"/>
    <lineage>
        <taxon>Bacteria</taxon>
        <taxon>Pseudomonadati</taxon>
        <taxon>Pseudomonadota</taxon>
        <taxon>Gammaproteobacteria</taxon>
        <taxon>Vibrionales</taxon>
        <taxon>Vibrionaceae</taxon>
        <taxon>Vibrio</taxon>
    </lineage>
</organism>
<accession>A0A2N8Z8L6</accession>
<dbReference type="Proteomes" id="UP000235828">
    <property type="component" value="Chromosome A"/>
</dbReference>
<dbReference type="CDD" id="cd07205">
    <property type="entry name" value="Pat_PNPLA6_PNPLA7_NTE1_like"/>
    <property type="match status" value="1"/>
</dbReference>